<evidence type="ECO:0000256" key="2">
    <source>
        <dbReference type="SAM" id="Phobius"/>
    </source>
</evidence>
<reference evidence="3 4" key="1">
    <citation type="journal article" date="2021" name="Elife">
        <title>Chloroplast acquisition without the gene transfer in kleptoplastic sea slugs, Plakobranchus ocellatus.</title>
        <authorList>
            <person name="Maeda T."/>
            <person name="Takahashi S."/>
            <person name="Yoshida T."/>
            <person name="Shimamura S."/>
            <person name="Takaki Y."/>
            <person name="Nagai Y."/>
            <person name="Toyoda A."/>
            <person name="Suzuki Y."/>
            <person name="Arimoto A."/>
            <person name="Ishii H."/>
            <person name="Satoh N."/>
            <person name="Nishiyama T."/>
            <person name="Hasebe M."/>
            <person name="Maruyama T."/>
            <person name="Minagawa J."/>
            <person name="Obokata J."/>
            <person name="Shigenobu S."/>
        </authorList>
    </citation>
    <scope>NUCLEOTIDE SEQUENCE [LARGE SCALE GENOMIC DNA]</scope>
</reference>
<keyword evidence="2" id="KW-0812">Transmembrane</keyword>
<gene>
    <name evidence="3" type="ORF">ElyMa_001337500</name>
</gene>
<evidence type="ECO:0000313" key="4">
    <source>
        <dbReference type="Proteomes" id="UP000762676"/>
    </source>
</evidence>
<sequence length="117" mass="12316">MSSLARCSFQPDFLHCNNESALWPSGKTLAQGSGGSENKAKKIGNDGATNADMRDGKGKDRNVVIQVVVVVVVIVVVVAVVLVLLLVIDVVVVLIVLLMVVVVCCREVVKAVMATGK</sequence>
<accession>A0AAV4IMY5</accession>
<feature type="region of interest" description="Disordered" evidence="1">
    <location>
        <begin position="28"/>
        <end position="54"/>
    </location>
</feature>
<name>A0AAV4IMY5_9GAST</name>
<feature type="transmembrane region" description="Helical" evidence="2">
    <location>
        <begin position="63"/>
        <end position="84"/>
    </location>
</feature>
<proteinExistence type="predicted"/>
<organism evidence="3 4">
    <name type="scientific">Elysia marginata</name>
    <dbReference type="NCBI Taxonomy" id="1093978"/>
    <lineage>
        <taxon>Eukaryota</taxon>
        <taxon>Metazoa</taxon>
        <taxon>Spiralia</taxon>
        <taxon>Lophotrochozoa</taxon>
        <taxon>Mollusca</taxon>
        <taxon>Gastropoda</taxon>
        <taxon>Heterobranchia</taxon>
        <taxon>Euthyneura</taxon>
        <taxon>Panpulmonata</taxon>
        <taxon>Sacoglossa</taxon>
        <taxon>Placobranchoidea</taxon>
        <taxon>Plakobranchidae</taxon>
        <taxon>Elysia</taxon>
    </lineage>
</organism>
<evidence type="ECO:0000313" key="3">
    <source>
        <dbReference type="EMBL" id="GFS11064.1"/>
    </source>
</evidence>
<feature type="transmembrane region" description="Helical" evidence="2">
    <location>
        <begin position="90"/>
        <end position="109"/>
    </location>
</feature>
<protein>
    <submittedName>
        <fullName evidence="3">Uncharacterized protein</fullName>
    </submittedName>
</protein>
<comment type="caution">
    <text evidence="3">The sequence shown here is derived from an EMBL/GenBank/DDBJ whole genome shotgun (WGS) entry which is preliminary data.</text>
</comment>
<dbReference type="Proteomes" id="UP000762676">
    <property type="component" value="Unassembled WGS sequence"/>
</dbReference>
<keyword evidence="2" id="KW-1133">Transmembrane helix</keyword>
<dbReference type="EMBL" id="BMAT01002659">
    <property type="protein sequence ID" value="GFS11064.1"/>
    <property type="molecule type" value="Genomic_DNA"/>
</dbReference>
<keyword evidence="2" id="KW-0472">Membrane</keyword>
<dbReference type="AlphaFoldDB" id="A0AAV4IMY5"/>
<evidence type="ECO:0000256" key="1">
    <source>
        <dbReference type="SAM" id="MobiDB-lite"/>
    </source>
</evidence>
<keyword evidence="4" id="KW-1185">Reference proteome</keyword>